<sequence length="260" mass="28511">MAFKTWRTGVHIQQDKILAVSLTREKAAWRLRRWWQFPLEAQNGPGGELIQSEQLAGLLSAWSKALPLQHRVALAFPAARTLQKALPAPAVALRDSESAAWIVSAISRELEMPPEALCFDYTQDTFSRAFHVTAAQNRDVASLLALAKRLKLRLAAITPDAAALANLLPFLPSSVRCVAWRDEAQWLWAMRHQWGRKAASEAASVADFAALLAISPQEVALFHPDGFDPFTVIACNQPPLPVCRADFTVALALALGESTA</sequence>
<organism evidence="1 2">
    <name type="scientific">Pseudenterobacter timonensis</name>
    <dbReference type="NCBI Taxonomy" id="1755099"/>
    <lineage>
        <taxon>Bacteria</taxon>
        <taxon>Pseudomonadati</taxon>
        <taxon>Pseudomonadota</taxon>
        <taxon>Gammaproteobacteria</taxon>
        <taxon>Enterobacterales</taxon>
        <taxon>Enterobacteriaceae</taxon>
        <taxon>Pseudenterobacter</taxon>
    </lineage>
</organism>
<proteinExistence type="predicted"/>
<dbReference type="SUPFAM" id="SSF53067">
    <property type="entry name" value="Actin-like ATPase domain"/>
    <property type="match status" value="1"/>
</dbReference>
<evidence type="ECO:0000313" key="2">
    <source>
        <dbReference type="Proteomes" id="UP001248822"/>
    </source>
</evidence>
<evidence type="ECO:0000313" key="1">
    <source>
        <dbReference type="EMBL" id="MDR9892626.1"/>
    </source>
</evidence>
<dbReference type="RefSeq" id="WP_310827640.1">
    <property type="nucleotide sequence ID" value="NZ_JAQGEC010000024.1"/>
</dbReference>
<comment type="caution">
    <text evidence="1">The sequence shown here is derived from an EMBL/GenBank/DDBJ whole genome shotgun (WGS) entry which is preliminary data.</text>
</comment>
<gene>
    <name evidence="1" type="ORF">O7047_20620</name>
</gene>
<name>A0AAE4DRZ0_9ENTR</name>
<accession>A0AAE4DRZ0</accession>
<dbReference type="AlphaFoldDB" id="A0AAE4DRZ0"/>
<dbReference type="InterPro" id="IPR043129">
    <property type="entry name" value="ATPase_NBD"/>
</dbReference>
<protein>
    <submittedName>
        <fullName evidence="1">DNA utilization protein HofM</fullName>
    </submittedName>
</protein>
<dbReference type="EMBL" id="JAQGEC010000024">
    <property type="protein sequence ID" value="MDR9892626.1"/>
    <property type="molecule type" value="Genomic_DNA"/>
</dbReference>
<reference evidence="1" key="1">
    <citation type="submission" date="2022-12" db="EMBL/GenBank/DDBJ databases">
        <title>NDM-1 containing novel ST 2018 Pseudenterobacter timonensis.</title>
        <authorList>
            <person name="Halder G."/>
            <person name="Mandal S."/>
            <person name="Dutta S."/>
        </authorList>
    </citation>
    <scope>NUCLEOTIDE SEQUENCE</scope>
    <source>
        <strain evidence="1">CNCI147</strain>
    </source>
</reference>
<dbReference type="Proteomes" id="UP001248822">
    <property type="component" value="Unassembled WGS sequence"/>
</dbReference>